<evidence type="ECO:0000256" key="5">
    <source>
        <dbReference type="ARBA" id="ARBA00022692"/>
    </source>
</evidence>
<keyword evidence="4 14" id="KW-0645">Protease</keyword>
<dbReference type="InterPro" id="IPR046342">
    <property type="entry name" value="CBS_dom_sf"/>
</dbReference>
<keyword evidence="10 14" id="KW-1133">Transmembrane helix</keyword>
<feature type="transmembrane region" description="Helical" evidence="14">
    <location>
        <begin position="151"/>
        <end position="172"/>
    </location>
</feature>
<dbReference type="Pfam" id="PF02163">
    <property type="entry name" value="Peptidase_M50"/>
    <property type="match status" value="2"/>
</dbReference>
<keyword evidence="8 14" id="KW-0378">Hydrolase</keyword>
<dbReference type="InterPro" id="IPR008915">
    <property type="entry name" value="Peptidase_M50"/>
</dbReference>
<comment type="cofactor">
    <cofactor evidence="14 16">
        <name>Zn(2+)</name>
        <dbReference type="ChEBI" id="CHEBI:29105"/>
    </cofactor>
    <text evidence="14 16">Binds 1 zinc ion per subunit.</text>
</comment>
<keyword evidence="11 14" id="KW-0482">Metalloprotease</keyword>
<organism evidence="19 20">
    <name type="scientific">Halospeciosus flavus</name>
    <dbReference type="NCBI Taxonomy" id="3032283"/>
    <lineage>
        <taxon>Archaea</taxon>
        <taxon>Methanobacteriati</taxon>
        <taxon>Methanobacteriota</taxon>
        <taxon>Stenosarchaea group</taxon>
        <taxon>Halobacteria</taxon>
        <taxon>Halobacteriales</taxon>
        <taxon>Halobacteriaceae</taxon>
        <taxon>Halospeciosus</taxon>
    </lineage>
</organism>
<keyword evidence="7" id="KW-0677">Repeat</keyword>
<feature type="binding site" evidence="16">
    <location>
        <position position="178"/>
    </location>
    <ligand>
        <name>Zn(2+)</name>
        <dbReference type="ChEBI" id="CHEBI:29105"/>
        <note>catalytic</note>
    </ligand>
</feature>
<dbReference type="Pfam" id="PF00571">
    <property type="entry name" value="CBS"/>
    <property type="match status" value="2"/>
</dbReference>
<keyword evidence="13 14" id="KW-0472">Membrane</keyword>
<keyword evidence="5 14" id="KW-0812">Transmembrane</keyword>
<dbReference type="Proteomes" id="UP001596447">
    <property type="component" value="Unassembled WGS sequence"/>
</dbReference>
<name>A0ABD5Z0U2_9EURY</name>
<feature type="transmembrane region" description="Helical" evidence="14">
    <location>
        <begin position="12"/>
        <end position="32"/>
    </location>
</feature>
<evidence type="ECO:0000256" key="7">
    <source>
        <dbReference type="ARBA" id="ARBA00022737"/>
    </source>
</evidence>
<dbReference type="GO" id="GO:0008237">
    <property type="term" value="F:metallopeptidase activity"/>
    <property type="evidence" value="ECO:0007669"/>
    <property type="project" value="UniProtKB-UniRule"/>
</dbReference>
<dbReference type="PROSITE" id="PS51371">
    <property type="entry name" value="CBS"/>
    <property type="match status" value="1"/>
</dbReference>
<dbReference type="GO" id="GO:0046872">
    <property type="term" value="F:metal ion binding"/>
    <property type="evidence" value="ECO:0007669"/>
    <property type="project" value="UniProtKB-UniRule"/>
</dbReference>
<protein>
    <recommendedName>
        <fullName evidence="14">Zinc metalloprotease</fullName>
    </recommendedName>
</protein>
<evidence type="ECO:0000256" key="12">
    <source>
        <dbReference type="ARBA" id="ARBA00023122"/>
    </source>
</evidence>
<comment type="caution">
    <text evidence="19">The sequence shown here is derived from an EMBL/GenBank/DDBJ whole genome shotgun (WGS) entry which is preliminary data.</text>
</comment>
<accession>A0ABD5Z0U2</accession>
<evidence type="ECO:0000256" key="1">
    <source>
        <dbReference type="ARBA" id="ARBA00004651"/>
    </source>
</evidence>
<dbReference type="GO" id="GO:0006508">
    <property type="term" value="P:proteolysis"/>
    <property type="evidence" value="ECO:0007669"/>
    <property type="project" value="UniProtKB-KW"/>
</dbReference>
<keyword evidence="6 14" id="KW-0479">Metal-binding</keyword>
<dbReference type="InterPro" id="IPR000644">
    <property type="entry name" value="CBS_dom"/>
</dbReference>
<gene>
    <name evidence="19" type="ORF">ACFQJ9_05050</name>
</gene>
<dbReference type="CDD" id="cd06164">
    <property type="entry name" value="S2P-M50_SpoIVFB_CBS"/>
    <property type="match status" value="1"/>
</dbReference>
<feature type="binding site" evidence="16">
    <location>
        <position position="81"/>
    </location>
    <ligand>
        <name>Zn(2+)</name>
        <dbReference type="ChEBI" id="CHEBI:29105"/>
        <note>catalytic</note>
    </ligand>
</feature>
<evidence type="ECO:0000256" key="14">
    <source>
        <dbReference type="PIRNR" id="PIRNR006404"/>
    </source>
</evidence>
<keyword evidence="9 14" id="KW-0862">Zinc</keyword>
<comment type="similarity">
    <text evidence="2 14">Belongs to the peptidase M50B family.</text>
</comment>
<dbReference type="InterPro" id="IPR016483">
    <property type="entry name" value="UCP006404_Pept_M50_CBS"/>
</dbReference>
<comment type="subcellular location">
    <subcellularLocation>
        <location evidence="1 14">Cell membrane</location>
        <topology evidence="1 14">Multi-pass membrane protein</topology>
    </subcellularLocation>
</comment>
<feature type="domain" description="CBS" evidence="18">
    <location>
        <begin position="255"/>
        <end position="312"/>
    </location>
</feature>
<evidence type="ECO:0000256" key="15">
    <source>
        <dbReference type="PIRSR" id="PIRSR006404-1"/>
    </source>
</evidence>
<dbReference type="EMBL" id="JBHTAR010000011">
    <property type="protein sequence ID" value="MFC7198793.1"/>
    <property type="molecule type" value="Genomic_DNA"/>
</dbReference>
<evidence type="ECO:0000313" key="20">
    <source>
        <dbReference type="Proteomes" id="UP001596447"/>
    </source>
</evidence>
<keyword evidence="3 14" id="KW-1003">Cell membrane</keyword>
<feature type="active site" evidence="15">
    <location>
        <position position="82"/>
    </location>
</feature>
<keyword evidence="12 17" id="KW-0129">CBS domain</keyword>
<reference evidence="19 20" key="1">
    <citation type="journal article" date="2019" name="Int. J. Syst. Evol. Microbiol.">
        <title>The Global Catalogue of Microorganisms (GCM) 10K type strain sequencing project: providing services to taxonomists for standard genome sequencing and annotation.</title>
        <authorList>
            <consortium name="The Broad Institute Genomics Platform"/>
            <consortium name="The Broad Institute Genome Sequencing Center for Infectious Disease"/>
            <person name="Wu L."/>
            <person name="Ma J."/>
        </authorList>
    </citation>
    <scope>NUCLEOTIDE SEQUENCE [LARGE SCALE GENOMIC DNA]</scope>
    <source>
        <strain evidence="19 20">XZGYJ-43</strain>
    </source>
</reference>
<keyword evidence="20" id="KW-1185">Reference proteome</keyword>
<dbReference type="GO" id="GO:0005886">
    <property type="term" value="C:plasma membrane"/>
    <property type="evidence" value="ECO:0007669"/>
    <property type="project" value="UniProtKB-SubCell"/>
</dbReference>
<evidence type="ECO:0000256" key="6">
    <source>
        <dbReference type="ARBA" id="ARBA00022723"/>
    </source>
</evidence>
<proteinExistence type="inferred from homology"/>
<sequence length="375" mass="40669">MRNYTIGRVWDIPIRVNISLLVFLPVLAWLIGSGTQIEVYTSYINTFAPTALDPATLQAGNTPWIVGVGAAVALFTSVAIHELGHSWAAMRYGIQTESITLWILGGLAALSEMPKEWNRELWIALAGPVTSVLVAAAAYLVVLVLPASTPILAFVFGWAVVTNLLLAVFNMLPAFPMDGGRVLRALLARSQPYPVATRRAARVGTLFAVGFAVVGVLSFSPMMLLLALFVYGAATSESRTVALDAALEGLTVRDVTTVEKPTIDADASLNEFVDELMRTRKQLFLVEEHGRVVGTVSMADLQRASKIDREAMRVSDVMVTDHPRLTPDDDAFEALATLAGDRRGVAFVEVDDETVGAVTREDFTELLSFQKEFVA</sequence>
<evidence type="ECO:0000256" key="16">
    <source>
        <dbReference type="PIRSR" id="PIRSR006404-2"/>
    </source>
</evidence>
<evidence type="ECO:0000256" key="13">
    <source>
        <dbReference type="ARBA" id="ARBA00023136"/>
    </source>
</evidence>
<dbReference type="SUPFAM" id="SSF54631">
    <property type="entry name" value="CBS-domain pair"/>
    <property type="match status" value="1"/>
</dbReference>
<dbReference type="AlphaFoldDB" id="A0ABD5Z0U2"/>
<feature type="transmembrane region" description="Helical" evidence="14">
    <location>
        <begin position="206"/>
        <end position="231"/>
    </location>
</feature>
<dbReference type="Gene3D" id="3.10.580.10">
    <property type="entry name" value="CBS-domain"/>
    <property type="match status" value="1"/>
</dbReference>
<dbReference type="PANTHER" id="PTHR39188:SF3">
    <property type="entry name" value="STAGE IV SPORULATION PROTEIN FB"/>
    <property type="match status" value="1"/>
</dbReference>
<evidence type="ECO:0000313" key="19">
    <source>
        <dbReference type="EMBL" id="MFC7198793.1"/>
    </source>
</evidence>
<feature type="binding site" evidence="16">
    <location>
        <position position="85"/>
    </location>
    <ligand>
        <name>Zn(2+)</name>
        <dbReference type="ChEBI" id="CHEBI:29105"/>
        <note>catalytic</note>
    </ligand>
</feature>
<dbReference type="PANTHER" id="PTHR39188">
    <property type="entry name" value="MEMBRANE-ASSOCIATED ZINC METALLOPROTEASE M50B"/>
    <property type="match status" value="1"/>
</dbReference>
<evidence type="ECO:0000256" key="11">
    <source>
        <dbReference type="ARBA" id="ARBA00023049"/>
    </source>
</evidence>
<evidence type="ECO:0000256" key="10">
    <source>
        <dbReference type="ARBA" id="ARBA00022989"/>
    </source>
</evidence>
<dbReference type="PIRSF" id="PIRSF006404">
    <property type="entry name" value="UCP006404_Pept_M50_CBS"/>
    <property type="match status" value="1"/>
</dbReference>
<evidence type="ECO:0000256" key="17">
    <source>
        <dbReference type="PROSITE-ProRule" id="PRU00703"/>
    </source>
</evidence>
<evidence type="ECO:0000256" key="2">
    <source>
        <dbReference type="ARBA" id="ARBA00007931"/>
    </source>
</evidence>
<evidence type="ECO:0000256" key="9">
    <source>
        <dbReference type="ARBA" id="ARBA00022833"/>
    </source>
</evidence>
<dbReference type="RefSeq" id="WP_279528751.1">
    <property type="nucleotide sequence ID" value="NZ_CP122312.1"/>
</dbReference>
<evidence type="ECO:0000256" key="4">
    <source>
        <dbReference type="ARBA" id="ARBA00022670"/>
    </source>
</evidence>
<evidence type="ECO:0000256" key="3">
    <source>
        <dbReference type="ARBA" id="ARBA00022475"/>
    </source>
</evidence>
<feature type="transmembrane region" description="Helical" evidence="14">
    <location>
        <begin position="121"/>
        <end position="145"/>
    </location>
</feature>
<evidence type="ECO:0000256" key="8">
    <source>
        <dbReference type="ARBA" id="ARBA00022801"/>
    </source>
</evidence>
<evidence type="ECO:0000259" key="18">
    <source>
        <dbReference type="PROSITE" id="PS51371"/>
    </source>
</evidence>
<feature type="transmembrane region" description="Helical" evidence="14">
    <location>
        <begin position="64"/>
        <end position="84"/>
    </location>
</feature>